<evidence type="ECO:0000256" key="1">
    <source>
        <dbReference type="SAM" id="MobiDB-lite"/>
    </source>
</evidence>
<dbReference type="Proteomes" id="UP001209713">
    <property type="component" value="Unassembled WGS sequence"/>
</dbReference>
<name>A0ABT2YNC3_9GAMM</name>
<evidence type="ECO:0000313" key="3">
    <source>
        <dbReference type="EMBL" id="MCV2401391.1"/>
    </source>
</evidence>
<evidence type="ECO:0000256" key="2">
    <source>
        <dbReference type="SAM" id="Phobius"/>
    </source>
</evidence>
<keyword evidence="4" id="KW-1185">Reference proteome</keyword>
<keyword evidence="2" id="KW-0812">Transmembrane</keyword>
<comment type="caution">
    <text evidence="3">The sequence shown here is derived from an EMBL/GenBank/DDBJ whole genome shotgun (WGS) entry which is preliminary data.</text>
</comment>
<feature type="transmembrane region" description="Helical" evidence="2">
    <location>
        <begin position="22"/>
        <end position="41"/>
    </location>
</feature>
<feature type="region of interest" description="Disordered" evidence="1">
    <location>
        <begin position="601"/>
        <end position="621"/>
    </location>
</feature>
<organism evidence="3 4">
    <name type="scientific">Marinomonas sargassi</name>
    <dbReference type="NCBI Taxonomy" id="2984494"/>
    <lineage>
        <taxon>Bacteria</taxon>
        <taxon>Pseudomonadati</taxon>
        <taxon>Pseudomonadota</taxon>
        <taxon>Gammaproteobacteria</taxon>
        <taxon>Oceanospirillales</taxon>
        <taxon>Oceanospirillaceae</taxon>
        <taxon>Marinomonas</taxon>
    </lineage>
</organism>
<accession>A0ABT2YNC3</accession>
<gene>
    <name evidence="3" type="ORF">OFY17_00715</name>
</gene>
<reference evidence="3 4" key="1">
    <citation type="submission" date="2022-10" db="EMBL/GenBank/DDBJ databases">
        <title>Marinomonas transparenta sp. nov. and Marinomonas sargassi sp. nov., isolated from marine alga (Sargassum natans (L.) Gaillon).</title>
        <authorList>
            <person name="Wang Y."/>
        </authorList>
    </citation>
    <scope>NUCLEOTIDE SEQUENCE [LARGE SCALE GENOMIC DNA]</scope>
    <source>
        <strain evidence="3 4">C2222</strain>
    </source>
</reference>
<feature type="transmembrane region" description="Helical" evidence="2">
    <location>
        <begin position="177"/>
        <end position="197"/>
    </location>
</feature>
<evidence type="ECO:0000313" key="4">
    <source>
        <dbReference type="Proteomes" id="UP001209713"/>
    </source>
</evidence>
<sequence length="621" mass="70123">MNTQNVSPELPRKELVGRLQKGVFGLLFLLLLSFVGLFFVMNSTIEKHKIQQTKLNDLVSVVHHAEEHWLEWLLIEDRQLYDEGSLGHSSSHLHQVLTGEYQLIEQDLMMFESLSGDEIAGAKVLLDSLSHKFLLPLSEDDRTSIYYAIEVLERLGDELSEMSVIYEYERQVFVEKLIWWPIGAFALLAFFIVYWAASYVRQMRSGIADLHNIVDRHKHSIVGAHRSCIDEFTHLGYMLDNELETQGFDLALTAANLKLLEIVFSSIEEPFFVTNDVGDVAWMSAGAERLWISNSAAFEPVLGIYSGVDTPVGERVVDSVLLSDKETIVKLSSGVYGVKVNRLSGAPDSEEESLRSIIVLESKSEEAELKILHNSLQLIEKDIWTAPIRILRSDSPYVSFSQSLESIRRNVVELFEEVNNVLGDDNIEEVTKLQQIPFLMSQKIYQTEGLDDELIPQSDALVVCQDIHPELNSVADVSEQVRDSLLLGYELVLKRLQLVEKDLSSDVVLLNDVERWLNEVRVGVLSSLSATEGESANVRRRFSVDLEHDISKVQTQIEEMRAVAESSLSSLQSDRTIGSERLDLARESINEMVDKVQEIMDKTTPQVEGDSLQLLEGSRGE</sequence>
<dbReference type="RefSeq" id="WP_263528769.1">
    <property type="nucleotide sequence ID" value="NZ_JAOVZB010000001.1"/>
</dbReference>
<dbReference type="EMBL" id="JAOVZB010000001">
    <property type="protein sequence ID" value="MCV2401391.1"/>
    <property type="molecule type" value="Genomic_DNA"/>
</dbReference>
<keyword evidence="2" id="KW-1133">Transmembrane helix</keyword>
<keyword evidence="2" id="KW-0472">Membrane</keyword>
<proteinExistence type="predicted"/>
<protein>
    <submittedName>
        <fullName evidence="3">Uncharacterized protein</fullName>
    </submittedName>
</protein>